<proteinExistence type="predicted"/>
<organism evidence="2 3">
    <name type="scientific">Turnera subulata</name>
    <dbReference type="NCBI Taxonomy" id="218843"/>
    <lineage>
        <taxon>Eukaryota</taxon>
        <taxon>Viridiplantae</taxon>
        <taxon>Streptophyta</taxon>
        <taxon>Embryophyta</taxon>
        <taxon>Tracheophyta</taxon>
        <taxon>Spermatophyta</taxon>
        <taxon>Magnoliopsida</taxon>
        <taxon>eudicotyledons</taxon>
        <taxon>Gunneridae</taxon>
        <taxon>Pentapetalae</taxon>
        <taxon>rosids</taxon>
        <taxon>fabids</taxon>
        <taxon>Malpighiales</taxon>
        <taxon>Passifloraceae</taxon>
        <taxon>Turnera</taxon>
    </lineage>
</organism>
<reference evidence="2" key="1">
    <citation type="submission" date="2022-02" db="EMBL/GenBank/DDBJ databases">
        <authorList>
            <person name="Henning P.M."/>
            <person name="McCubbin A.G."/>
            <person name="Shore J.S."/>
        </authorList>
    </citation>
    <scope>NUCLEOTIDE SEQUENCE</scope>
    <source>
        <strain evidence="2">F60SS</strain>
        <tissue evidence="2">Leaves</tissue>
    </source>
</reference>
<dbReference type="PANTHER" id="PTHR36385:SF1">
    <property type="entry name" value="OS07G0562900 PROTEIN"/>
    <property type="match status" value="1"/>
</dbReference>
<dbReference type="PANTHER" id="PTHR36385">
    <property type="entry name" value="OS07G0562900 PROTEIN"/>
    <property type="match status" value="1"/>
</dbReference>
<evidence type="ECO:0000313" key="2">
    <source>
        <dbReference type="EMBL" id="KAJ4843469.1"/>
    </source>
</evidence>
<comment type="caution">
    <text evidence="2">The sequence shown here is derived from an EMBL/GenBank/DDBJ whole genome shotgun (WGS) entry which is preliminary data.</text>
</comment>
<protein>
    <submittedName>
        <fullName evidence="2">Uncharacterized protein</fullName>
    </submittedName>
</protein>
<feature type="compositionally biased region" description="Basic residues" evidence="1">
    <location>
        <begin position="1"/>
        <end position="14"/>
    </location>
</feature>
<sequence>MAKNRNKNKKKKHGAAPMDVAEHTVSDLPQAMDISESGAAQKQSPAINTTRKVKGRPMKRSKNVRKMKAVAKAISNSEKTAEKVLKSDGKVVRTQSAKKLYD</sequence>
<dbReference type="AlphaFoldDB" id="A0A9Q0G4M2"/>
<dbReference type="Proteomes" id="UP001141552">
    <property type="component" value="Unassembled WGS sequence"/>
</dbReference>
<gene>
    <name evidence="2" type="ORF">Tsubulata_006797</name>
</gene>
<keyword evidence="3" id="KW-1185">Reference proteome</keyword>
<dbReference type="EMBL" id="JAKUCV010002229">
    <property type="protein sequence ID" value="KAJ4843469.1"/>
    <property type="molecule type" value="Genomic_DNA"/>
</dbReference>
<evidence type="ECO:0000256" key="1">
    <source>
        <dbReference type="SAM" id="MobiDB-lite"/>
    </source>
</evidence>
<reference evidence="2" key="2">
    <citation type="journal article" date="2023" name="Plants (Basel)">
        <title>Annotation of the Turnera subulata (Passifloraceae) Draft Genome Reveals the S-Locus Evolved after the Divergence of Turneroideae from Passifloroideae in a Stepwise Manner.</title>
        <authorList>
            <person name="Henning P.M."/>
            <person name="Roalson E.H."/>
            <person name="Mir W."/>
            <person name="McCubbin A.G."/>
            <person name="Shore J.S."/>
        </authorList>
    </citation>
    <scope>NUCLEOTIDE SEQUENCE</scope>
    <source>
        <strain evidence="2">F60SS</strain>
    </source>
</reference>
<feature type="compositionally biased region" description="Polar residues" evidence="1">
    <location>
        <begin position="38"/>
        <end position="50"/>
    </location>
</feature>
<name>A0A9Q0G4M2_9ROSI</name>
<accession>A0A9Q0G4M2</accession>
<feature type="compositionally biased region" description="Basic residues" evidence="1">
    <location>
        <begin position="51"/>
        <end position="66"/>
    </location>
</feature>
<dbReference type="OrthoDB" id="1930685at2759"/>
<feature type="region of interest" description="Disordered" evidence="1">
    <location>
        <begin position="1"/>
        <end position="66"/>
    </location>
</feature>
<evidence type="ECO:0000313" key="3">
    <source>
        <dbReference type="Proteomes" id="UP001141552"/>
    </source>
</evidence>